<dbReference type="InterPro" id="IPR011006">
    <property type="entry name" value="CheY-like_superfamily"/>
</dbReference>
<dbReference type="EMBL" id="JAIXNE010000004">
    <property type="protein sequence ID" value="MCA6077791.1"/>
    <property type="molecule type" value="Genomic_DNA"/>
</dbReference>
<dbReference type="InterPro" id="IPR001789">
    <property type="entry name" value="Sig_transdc_resp-reg_receiver"/>
</dbReference>
<dbReference type="EMBL" id="JAIXNE010000003">
    <property type="protein sequence ID" value="MCA6076663.1"/>
    <property type="molecule type" value="Genomic_DNA"/>
</dbReference>
<sequence length="135" mass="15247">MIPTKNNLIFVVDDDAYFNGLLTAFVKRISTKAQIPVTIQSFESGEACMAHLHLNPSVILLDFYLDSCNDITSTAYDLLSDIHKTVPDAYILIVSQQEDWSMFKQDLISSGASEFLQKDRDLEDNLTVLLTDRLK</sequence>
<evidence type="ECO:0000313" key="3">
    <source>
        <dbReference type="EMBL" id="MCA6075486.1"/>
    </source>
</evidence>
<dbReference type="PROSITE" id="PS50110">
    <property type="entry name" value="RESPONSE_REGULATORY"/>
    <property type="match status" value="1"/>
</dbReference>
<organism evidence="5 6">
    <name type="scientific">Fulvivirga sedimenti</name>
    <dbReference type="NCBI Taxonomy" id="2879465"/>
    <lineage>
        <taxon>Bacteria</taxon>
        <taxon>Pseudomonadati</taxon>
        <taxon>Bacteroidota</taxon>
        <taxon>Cytophagia</taxon>
        <taxon>Cytophagales</taxon>
        <taxon>Fulvivirgaceae</taxon>
        <taxon>Fulvivirga</taxon>
    </lineage>
</organism>
<dbReference type="EMBL" id="JAIXNE010000002">
    <property type="protein sequence ID" value="MCA6075486.1"/>
    <property type="molecule type" value="Genomic_DNA"/>
</dbReference>
<feature type="modified residue" description="4-aspartylphosphate" evidence="1">
    <location>
        <position position="62"/>
    </location>
</feature>
<evidence type="ECO:0000256" key="1">
    <source>
        <dbReference type="PROSITE-ProRule" id="PRU00169"/>
    </source>
</evidence>
<dbReference type="AlphaFoldDB" id="A0A9X1L264"/>
<reference evidence="5" key="1">
    <citation type="submission" date="2021-09" db="EMBL/GenBank/DDBJ databases">
        <title>Fulvivirga sp. isolated from coastal sediment.</title>
        <authorList>
            <person name="Yu H."/>
        </authorList>
    </citation>
    <scope>NUCLEOTIDE SEQUENCE</scope>
    <source>
        <strain evidence="5">1062</strain>
    </source>
</reference>
<dbReference type="Pfam" id="PF00072">
    <property type="entry name" value="Response_reg"/>
    <property type="match status" value="1"/>
</dbReference>
<dbReference type="RefSeq" id="WP_225698586.1">
    <property type="nucleotide sequence ID" value="NZ_JAIXNE010000002.1"/>
</dbReference>
<feature type="domain" description="Response regulatory" evidence="2">
    <location>
        <begin position="8"/>
        <end position="133"/>
    </location>
</feature>
<evidence type="ECO:0000313" key="4">
    <source>
        <dbReference type="EMBL" id="MCA6076663.1"/>
    </source>
</evidence>
<dbReference type="Gene3D" id="3.40.50.2300">
    <property type="match status" value="1"/>
</dbReference>
<gene>
    <name evidence="3" type="ORF">LDX50_11445</name>
    <name evidence="4" type="ORF">LDX50_17415</name>
    <name evidence="5" type="ORF">LDX50_23135</name>
</gene>
<comment type="caution">
    <text evidence="5">The sequence shown here is derived from an EMBL/GenBank/DDBJ whole genome shotgun (WGS) entry which is preliminary data.</text>
</comment>
<keyword evidence="6" id="KW-1185">Reference proteome</keyword>
<evidence type="ECO:0000313" key="5">
    <source>
        <dbReference type="EMBL" id="MCA6077791.1"/>
    </source>
</evidence>
<name>A0A9X1L264_9BACT</name>
<dbReference type="GO" id="GO:0000160">
    <property type="term" value="P:phosphorelay signal transduction system"/>
    <property type="evidence" value="ECO:0007669"/>
    <property type="project" value="InterPro"/>
</dbReference>
<protein>
    <submittedName>
        <fullName evidence="5">Response regulator</fullName>
    </submittedName>
</protein>
<keyword evidence="1" id="KW-0597">Phosphoprotein</keyword>
<evidence type="ECO:0000313" key="6">
    <source>
        <dbReference type="Proteomes" id="UP001139409"/>
    </source>
</evidence>
<evidence type="ECO:0000259" key="2">
    <source>
        <dbReference type="PROSITE" id="PS50110"/>
    </source>
</evidence>
<proteinExistence type="predicted"/>
<dbReference type="SUPFAM" id="SSF52172">
    <property type="entry name" value="CheY-like"/>
    <property type="match status" value="1"/>
</dbReference>
<accession>A0A9X1L264</accession>
<dbReference type="Proteomes" id="UP001139409">
    <property type="component" value="Unassembled WGS sequence"/>
</dbReference>